<dbReference type="InterPro" id="IPR029016">
    <property type="entry name" value="GAF-like_dom_sf"/>
</dbReference>
<dbReference type="InterPro" id="IPR009057">
    <property type="entry name" value="Homeodomain-like_sf"/>
</dbReference>
<dbReference type="Gene3D" id="3.40.50.300">
    <property type="entry name" value="P-loop containing nucleotide triphosphate hydrolases"/>
    <property type="match status" value="1"/>
</dbReference>
<dbReference type="Proteomes" id="UP000192368">
    <property type="component" value="Unassembled WGS sequence"/>
</dbReference>
<evidence type="ECO:0000313" key="5">
    <source>
        <dbReference type="EMBL" id="SMB91615.1"/>
    </source>
</evidence>
<dbReference type="Gene3D" id="3.30.450.20">
    <property type="entry name" value="PAS domain"/>
    <property type="match status" value="1"/>
</dbReference>
<dbReference type="InterPro" id="IPR058031">
    <property type="entry name" value="AAA_lid_NorR"/>
</dbReference>
<dbReference type="AlphaFoldDB" id="A0A1W1VE60"/>
<gene>
    <name evidence="5" type="ORF">SAMN00017477_1825</name>
</gene>
<dbReference type="InterPro" id="IPR025943">
    <property type="entry name" value="Sigma_54_int_dom_ATP-bd_2"/>
</dbReference>
<dbReference type="SUPFAM" id="SSF52540">
    <property type="entry name" value="P-loop containing nucleoside triphosphate hydrolases"/>
    <property type="match status" value="1"/>
</dbReference>
<dbReference type="PROSITE" id="PS50045">
    <property type="entry name" value="SIGMA54_INTERACT_4"/>
    <property type="match status" value="1"/>
</dbReference>
<organism evidence="5 6">
    <name type="scientific">Peptoniphilus asaccharolyticus DSM 20463</name>
    <dbReference type="NCBI Taxonomy" id="573058"/>
    <lineage>
        <taxon>Bacteria</taxon>
        <taxon>Bacillati</taxon>
        <taxon>Bacillota</taxon>
        <taxon>Tissierellia</taxon>
        <taxon>Tissierellales</taxon>
        <taxon>Peptoniphilaceae</taxon>
        <taxon>Peptoniphilus</taxon>
    </lineage>
</organism>
<dbReference type="InterPro" id="IPR027417">
    <property type="entry name" value="P-loop_NTPase"/>
</dbReference>
<sequence length="589" mass="66945">MFEIDQIKNSVQDIADAIASILQVEVTIVNKDLRRIAATGNYKDLIGEQLPKGCSYEHILHSKSFESIIEKNLSDRCKNCTYLDKCEEMASIGYPIFSDTGEVLGVIGLIAFTQKQRDSIYKNYESITKFLSKLSLLMSRNLQYEQTINDISLKNQEISNIVNSLDSAILFADKNMRIQNYNHKVYDFLSIEPKNLLNKNICDIFDNFNQSSQSQKLSLKHARNSNEYLVKTIENFVNGNVESYIFQISKYVNIVKNAYNIIESNSTLTFDDILGDSIAINNTITLAKQISKGSSSVMIQGESGTGKELFARAIHNHSERKNNPFIVINCASIPDNLLESELFGYEKGAFTGANSSGKVGRFELANGGTLFLDEIGDLPIHLQPKLLRVLQDGRFVRLGGKKTIEVNFRLITATNRNLEKMVKNNEFREDLYFRLSVIPINIPPLRDRKSDIPLIANCKLEEYCSKLNKPPKTFSDSILNIFQNMNWEGNIRQLENIIEFLVNISENNIIDESLLPNHLSPTTVQTEVNVPKNVSQTSLQEQLDSYEKIILKNMVEQYGSSTKSKQQIADILKINLSTLYRKLYRYNLL</sequence>
<feature type="domain" description="Sigma-54 factor interaction" evidence="3">
    <location>
        <begin position="273"/>
        <end position="503"/>
    </location>
</feature>
<accession>A0A1W1VE60</accession>
<dbReference type="PROSITE" id="PS00676">
    <property type="entry name" value="SIGMA54_INTERACT_2"/>
    <property type="match status" value="1"/>
</dbReference>
<dbReference type="InterPro" id="IPR000014">
    <property type="entry name" value="PAS"/>
</dbReference>
<dbReference type="PANTHER" id="PTHR32071">
    <property type="entry name" value="TRANSCRIPTIONAL REGULATORY PROTEIN"/>
    <property type="match status" value="1"/>
</dbReference>
<keyword evidence="6" id="KW-1185">Reference proteome</keyword>
<evidence type="ECO:0000256" key="1">
    <source>
        <dbReference type="ARBA" id="ARBA00022741"/>
    </source>
</evidence>
<dbReference type="Pfam" id="PF25601">
    <property type="entry name" value="AAA_lid_14"/>
    <property type="match status" value="1"/>
</dbReference>
<dbReference type="InterPro" id="IPR003593">
    <property type="entry name" value="AAA+_ATPase"/>
</dbReference>
<dbReference type="RefSeq" id="WP_084231359.1">
    <property type="nucleotide sequence ID" value="NZ_FWWR01000012.1"/>
</dbReference>
<dbReference type="PROSITE" id="PS00675">
    <property type="entry name" value="SIGMA54_INTERACT_1"/>
    <property type="match status" value="1"/>
</dbReference>
<dbReference type="InterPro" id="IPR002078">
    <property type="entry name" value="Sigma_54_int"/>
</dbReference>
<protein>
    <submittedName>
        <fullName evidence="5">Transcriptional regulator containing PAS, AAA-type ATPase, and DNA-binding Fis domains</fullName>
    </submittedName>
</protein>
<dbReference type="GO" id="GO:0003677">
    <property type="term" value="F:DNA binding"/>
    <property type="evidence" value="ECO:0007669"/>
    <property type="project" value="UniProtKB-KW"/>
</dbReference>
<dbReference type="GO" id="GO:0005524">
    <property type="term" value="F:ATP binding"/>
    <property type="evidence" value="ECO:0007669"/>
    <property type="project" value="UniProtKB-KW"/>
</dbReference>
<dbReference type="PANTHER" id="PTHR32071:SF57">
    <property type="entry name" value="C4-DICARBOXYLATE TRANSPORT TRANSCRIPTIONAL REGULATORY PROTEIN DCTD"/>
    <property type="match status" value="1"/>
</dbReference>
<dbReference type="SUPFAM" id="SSF46689">
    <property type="entry name" value="Homeodomain-like"/>
    <property type="match status" value="1"/>
</dbReference>
<dbReference type="SUPFAM" id="SSF55785">
    <property type="entry name" value="PYP-like sensor domain (PAS domain)"/>
    <property type="match status" value="1"/>
</dbReference>
<dbReference type="InterPro" id="IPR035965">
    <property type="entry name" value="PAS-like_dom_sf"/>
</dbReference>
<dbReference type="InterPro" id="IPR025662">
    <property type="entry name" value="Sigma_54_int_dom_ATP-bd_1"/>
</dbReference>
<dbReference type="PROSITE" id="PS50112">
    <property type="entry name" value="PAS"/>
    <property type="match status" value="1"/>
</dbReference>
<dbReference type="GO" id="GO:0006355">
    <property type="term" value="P:regulation of DNA-templated transcription"/>
    <property type="evidence" value="ECO:0007669"/>
    <property type="project" value="InterPro"/>
</dbReference>
<dbReference type="CDD" id="cd00009">
    <property type="entry name" value="AAA"/>
    <property type="match status" value="1"/>
</dbReference>
<dbReference type="SMART" id="SM00382">
    <property type="entry name" value="AAA"/>
    <property type="match status" value="1"/>
</dbReference>
<evidence type="ECO:0000256" key="2">
    <source>
        <dbReference type="ARBA" id="ARBA00022840"/>
    </source>
</evidence>
<dbReference type="Gene3D" id="1.10.8.60">
    <property type="match status" value="1"/>
</dbReference>
<evidence type="ECO:0000259" key="3">
    <source>
        <dbReference type="PROSITE" id="PS50045"/>
    </source>
</evidence>
<proteinExistence type="predicted"/>
<feature type="domain" description="PAS" evidence="4">
    <location>
        <begin position="154"/>
        <end position="214"/>
    </location>
</feature>
<dbReference type="STRING" id="573058.SAMN00017477_1825"/>
<reference evidence="6" key="1">
    <citation type="submission" date="2017-04" db="EMBL/GenBank/DDBJ databases">
        <authorList>
            <person name="Varghese N."/>
            <person name="Submissions S."/>
        </authorList>
    </citation>
    <scope>NUCLEOTIDE SEQUENCE [LARGE SCALE GENOMIC DNA]</scope>
    <source>
        <strain evidence="6">DSM 20463</strain>
    </source>
</reference>
<keyword evidence="1" id="KW-0547">Nucleotide-binding</keyword>
<keyword evidence="2" id="KW-0067">ATP-binding</keyword>
<dbReference type="OrthoDB" id="5411866at2"/>
<dbReference type="Gene3D" id="3.30.450.40">
    <property type="match status" value="1"/>
</dbReference>
<dbReference type="FunFam" id="3.40.50.300:FF:000006">
    <property type="entry name" value="DNA-binding transcriptional regulator NtrC"/>
    <property type="match status" value="1"/>
</dbReference>
<dbReference type="Gene3D" id="1.10.10.60">
    <property type="entry name" value="Homeodomain-like"/>
    <property type="match status" value="1"/>
</dbReference>
<name>A0A1W1VE60_PEPAS</name>
<evidence type="ECO:0000259" key="4">
    <source>
        <dbReference type="PROSITE" id="PS50112"/>
    </source>
</evidence>
<keyword evidence="5" id="KW-0238">DNA-binding</keyword>
<dbReference type="EMBL" id="FWWR01000012">
    <property type="protein sequence ID" value="SMB91615.1"/>
    <property type="molecule type" value="Genomic_DNA"/>
</dbReference>
<dbReference type="Pfam" id="PF00158">
    <property type="entry name" value="Sigma54_activat"/>
    <property type="match status" value="1"/>
</dbReference>
<evidence type="ECO:0000313" key="6">
    <source>
        <dbReference type="Proteomes" id="UP000192368"/>
    </source>
</evidence>